<evidence type="ECO:0000256" key="4">
    <source>
        <dbReference type="ARBA" id="ARBA00022723"/>
    </source>
</evidence>
<evidence type="ECO:0000256" key="7">
    <source>
        <dbReference type="ARBA" id="ARBA00038093"/>
    </source>
</evidence>
<proteinExistence type="inferred from homology"/>
<keyword evidence="6" id="KW-0460">Magnesium</keyword>
<keyword evidence="4" id="KW-0479">Metal-binding</keyword>
<dbReference type="InterPro" id="IPR050556">
    <property type="entry name" value="Type_II_TA_system_RNase"/>
</dbReference>
<dbReference type="InterPro" id="IPR022907">
    <property type="entry name" value="VapC_family"/>
</dbReference>
<evidence type="ECO:0000256" key="6">
    <source>
        <dbReference type="ARBA" id="ARBA00022842"/>
    </source>
</evidence>
<dbReference type="Gene3D" id="3.40.50.1010">
    <property type="entry name" value="5'-nuclease"/>
    <property type="match status" value="1"/>
</dbReference>
<dbReference type="CDD" id="cd18731">
    <property type="entry name" value="PIN_NgFitB-like"/>
    <property type="match status" value="1"/>
</dbReference>
<name>A0A1J5QFT2_9ZZZZ</name>
<evidence type="ECO:0000256" key="5">
    <source>
        <dbReference type="ARBA" id="ARBA00022801"/>
    </source>
</evidence>
<dbReference type="GO" id="GO:0046872">
    <property type="term" value="F:metal ion binding"/>
    <property type="evidence" value="ECO:0007669"/>
    <property type="project" value="UniProtKB-KW"/>
</dbReference>
<dbReference type="PANTHER" id="PTHR33653:SF1">
    <property type="entry name" value="RIBONUCLEASE VAPC2"/>
    <property type="match status" value="1"/>
</dbReference>
<sequence length="142" mass="15180">MIVLDTNVVSEPLKPNPDPAVLIWLDSQEPQTLYLTAINLAELFAGVEALPAGRKKTQLHQAINQQLLPLFAGRILPFDQQAAENFARINAKAQAEGAPIGFADCAIAAIASANGFLLATRNVPDFQHAGIALLDPWAEQSG</sequence>
<keyword evidence="2" id="KW-1277">Toxin-antitoxin system</keyword>
<dbReference type="InterPro" id="IPR029060">
    <property type="entry name" value="PIN-like_dom_sf"/>
</dbReference>
<dbReference type="Pfam" id="PF01850">
    <property type="entry name" value="PIN"/>
    <property type="match status" value="1"/>
</dbReference>
<dbReference type="HAMAP" id="MF_00265">
    <property type="entry name" value="VapC_Nob1"/>
    <property type="match status" value="1"/>
</dbReference>
<accession>A0A1J5QFT2</accession>
<dbReference type="PANTHER" id="PTHR33653">
    <property type="entry name" value="RIBONUCLEASE VAPC2"/>
    <property type="match status" value="1"/>
</dbReference>
<comment type="cofactor">
    <cofactor evidence="1">
        <name>Mg(2+)</name>
        <dbReference type="ChEBI" id="CHEBI:18420"/>
    </cofactor>
</comment>
<evidence type="ECO:0000313" key="9">
    <source>
        <dbReference type="EMBL" id="OIQ78860.1"/>
    </source>
</evidence>
<evidence type="ECO:0000259" key="8">
    <source>
        <dbReference type="Pfam" id="PF01850"/>
    </source>
</evidence>
<dbReference type="GO" id="GO:0004540">
    <property type="term" value="F:RNA nuclease activity"/>
    <property type="evidence" value="ECO:0007669"/>
    <property type="project" value="InterPro"/>
</dbReference>
<comment type="caution">
    <text evidence="9">The sequence shown here is derived from an EMBL/GenBank/DDBJ whole genome shotgun (WGS) entry which is preliminary data.</text>
</comment>
<protein>
    <submittedName>
        <fullName evidence="9">Toxin FitB</fullName>
        <ecNumber evidence="9">3.1.-.-</ecNumber>
    </submittedName>
</protein>
<dbReference type="AlphaFoldDB" id="A0A1J5QFT2"/>
<dbReference type="EC" id="3.1.-.-" evidence="9"/>
<comment type="similarity">
    <text evidence="7">Belongs to the PINc/VapC protein family.</text>
</comment>
<dbReference type="EMBL" id="MLJW01001319">
    <property type="protein sequence ID" value="OIQ78860.1"/>
    <property type="molecule type" value="Genomic_DNA"/>
</dbReference>
<evidence type="ECO:0000256" key="3">
    <source>
        <dbReference type="ARBA" id="ARBA00022722"/>
    </source>
</evidence>
<dbReference type="GO" id="GO:0016787">
    <property type="term" value="F:hydrolase activity"/>
    <property type="evidence" value="ECO:0007669"/>
    <property type="project" value="UniProtKB-KW"/>
</dbReference>
<keyword evidence="5 9" id="KW-0378">Hydrolase</keyword>
<organism evidence="9">
    <name type="scientific">mine drainage metagenome</name>
    <dbReference type="NCBI Taxonomy" id="410659"/>
    <lineage>
        <taxon>unclassified sequences</taxon>
        <taxon>metagenomes</taxon>
        <taxon>ecological metagenomes</taxon>
    </lineage>
</organism>
<dbReference type="InterPro" id="IPR002716">
    <property type="entry name" value="PIN_dom"/>
</dbReference>
<feature type="domain" description="PIN" evidence="8">
    <location>
        <begin position="2"/>
        <end position="122"/>
    </location>
</feature>
<evidence type="ECO:0000256" key="1">
    <source>
        <dbReference type="ARBA" id="ARBA00001946"/>
    </source>
</evidence>
<evidence type="ECO:0000256" key="2">
    <source>
        <dbReference type="ARBA" id="ARBA00022649"/>
    </source>
</evidence>
<keyword evidence="3" id="KW-0540">Nuclease</keyword>
<gene>
    <name evidence="9" type="primary">fitB_7</name>
    <name evidence="9" type="ORF">GALL_394250</name>
</gene>
<dbReference type="SUPFAM" id="SSF88723">
    <property type="entry name" value="PIN domain-like"/>
    <property type="match status" value="1"/>
</dbReference>
<reference evidence="9" key="1">
    <citation type="submission" date="2016-10" db="EMBL/GenBank/DDBJ databases">
        <title>Sequence of Gallionella enrichment culture.</title>
        <authorList>
            <person name="Poehlein A."/>
            <person name="Muehling M."/>
            <person name="Daniel R."/>
        </authorList>
    </citation>
    <scope>NUCLEOTIDE SEQUENCE</scope>
</reference>